<gene>
    <name evidence="1" type="ORF">FC701_36905</name>
</gene>
<reference evidence="1 2" key="1">
    <citation type="journal article" date="2019" name="Environ. Microbiol.">
        <title>An active ?-lactamase is a part of an orchestrated cell wall stress resistance network of Bacillus subtilis and related rhizosphere species.</title>
        <authorList>
            <person name="Bucher T."/>
            <person name="Keren-Paz A."/>
            <person name="Hausser J."/>
            <person name="Olender T."/>
            <person name="Cytryn E."/>
            <person name="Kolodkin-Gal I."/>
        </authorList>
    </citation>
    <scope>NUCLEOTIDE SEQUENCE [LARGE SCALE GENOMIC DNA]</scope>
    <source>
        <strain evidence="1 2">I186</strain>
    </source>
</reference>
<evidence type="ECO:0000313" key="2">
    <source>
        <dbReference type="Proteomes" id="UP000305524"/>
    </source>
</evidence>
<accession>A0A4U2ZFC2</accession>
<dbReference type="EMBL" id="SZOD01001628">
    <property type="protein sequence ID" value="TKI73516.1"/>
    <property type="molecule type" value="Genomic_DNA"/>
</dbReference>
<dbReference type="Proteomes" id="UP000305524">
    <property type="component" value="Unassembled WGS sequence"/>
</dbReference>
<name>A0A4U2ZFC2_BACMY</name>
<proteinExistence type="predicted"/>
<sequence>MELLDKYRKLYVSLKNEDELITLFSKESFSDIMDVLNEEKFIMLFDLRNGLYLPCALNTDHITVVFRGED</sequence>
<comment type="caution">
    <text evidence="1">The sequence shown here is derived from an EMBL/GenBank/DDBJ whole genome shotgun (WGS) entry which is preliminary data.</text>
</comment>
<protein>
    <submittedName>
        <fullName evidence="1">Uncharacterized protein</fullName>
    </submittedName>
</protein>
<dbReference type="RefSeq" id="WP_137059857.1">
    <property type="nucleotide sequence ID" value="NZ_SZOD01001628.1"/>
</dbReference>
<evidence type="ECO:0000313" key="1">
    <source>
        <dbReference type="EMBL" id="TKI73516.1"/>
    </source>
</evidence>
<organism evidence="1 2">
    <name type="scientific">Bacillus mycoides</name>
    <dbReference type="NCBI Taxonomy" id="1405"/>
    <lineage>
        <taxon>Bacteria</taxon>
        <taxon>Bacillati</taxon>
        <taxon>Bacillota</taxon>
        <taxon>Bacilli</taxon>
        <taxon>Bacillales</taxon>
        <taxon>Bacillaceae</taxon>
        <taxon>Bacillus</taxon>
        <taxon>Bacillus cereus group</taxon>
    </lineage>
</organism>
<dbReference type="AlphaFoldDB" id="A0A4U2ZFC2"/>